<keyword evidence="3" id="KW-1185">Reference proteome</keyword>
<dbReference type="AlphaFoldDB" id="A0A067MXX3"/>
<dbReference type="STRING" id="930990.A0A067MXX3"/>
<dbReference type="SUPFAM" id="SSF53474">
    <property type="entry name" value="alpha/beta-Hydrolases"/>
    <property type="match status" value="1"/>
</dbReference>
<feature type="domain" description="Dienelactone hydrolase" evidence="1">
    <location>
        <begin position="31"/>
        <end position="246"/>
    </location>
</feature>
<dbReference type="InParanoid" id="A0A067MXX3"/>
<reference evidence="3" key="1">
    <citation type="journal article" date="2014" name="Proc. Natl. Acad. Sci. U.S.A.">
        <title>Extensive sampling of basidiomycete genomes demonstrates inadequacy of the white-rot/brown-rot paradigm for wood decay fungi.</title>
        <authorList>
            <person name="Riley R."/>
            <person name="Salamov A.A."/>
            <person name="Brown D.W."/>
            <person name="Nagy L.G."/>
            <person name="Floudas D."/>
            <person name="Held B.W."/>
            <person name="Levasseur A."/>
            <person name="Lombard V."/>
            <person name="Morin E."/>
            <person name="Otillar R."/>
            <person name="Lindquist E.A."/>
            <person name="Sun H."/>
            <person name="LaButti K.M."/>
            <person name="Schmutz J."/>
            <person name="Jabbour D."/>
            <person name="Luo H."/>
            <person name="Baker S.E."/>
            <person name="Pisabarro A.G."/>
            <person name="Walton J.D."/>
            <person name="Blanchette R.A."/>
            <person name="Henrissat B."/>
            <person name="Martin F."/>
            <person name="Cullen D."/>
            <person name="Hibbett D.S."/>
            <person name="Grigoriev I.V."/>
        </authorList>
    </citation>
    <scope>NUCLEOTIDE SEQUENCE [LARGE SCALE GENOMIC DNA]</scope>
    <source>
        <strain evidence="3">FD-172 SS1</strain>
    </source>
</reference>
<dbReference type="InterPro" id="IPR002925">
    <property type="entry name" value="Dienelactn_hydro"/>
</dbReference>
<dbReference type="OrthoDB" id="2147163at2759"/>
<dbReference type="InterPro" id="IPR029058">
    <property type="entry name" value="AB_hydrolase_fold"/>
</dbReference>
<protein>
    <recommendedName>
        <fullName evidence="1">Dienelactone hydrolase domain-containing protein</fullName>
    </recommendedName>
</protein>
<evidence type="ECO:0000313" key="2">
    <source>
        <dbReference type="EMBL" id="KDQ20454.1"/>
    </source>
</evidence>
<dbReference type="GO" id="GO:0016787">
    <property type="term" value="F:hydrolase activity"/>
    <property type="evidence" value="ECO:0007669"/>
    <property type="project" value="InterPro"/>
</dbReference>
<sequence length="248" mass="27426">MSEACCALPAVVETGYEPKGSITAYDTFDKTYVIAPEGARSAIIIVYDIFGISPQIMQGADIVSKALNAKVVVPDFFRGNERDVNNYPPKTPEGQAERKAFFEDAADVQKRLPELISVARALRKEGFEKVGAIGYCWGGKLCIVAGSSPDTFEAISLVHPAFLTNEDGDKLAVPIAFYPTVDEPKDVCDHIRDAVSKKPFASKNTFHYFETVRHGFAGARANLSDPENKKQFEFFYQEVTNFFQRAFA</sequence>
<dbReference type="FunCoup" id="A0A067MXX3">
    <property type="interactions" value="22"/>
</dbReference>
<name>A0A067MXX3_BOTB1</name>
<organism evidence="2 3">
    <name type="scientific">Botryobasidium botryosum (strain FD-172 SS1)</name>
    <dbReference type="NCBI Taxonomy" id="930990"/>
    <lineage>
        <taxon>Eukaryota</taxon>
        <taxon>Fungi</taxon>
        <taxon>Dikarya</taxon>
        <taxon>Basidiomycota</taxon>
        <taxon>Agaricomycotina</taxon>
        <taxon>Agaricomycetes</taxon>
        <taxon>Cantharellales</taxon>
        <taxon>Botryobasidiaceae</taxon>
        <taxon>Botryobasidium</taxon>
    </lineage>
</organism>
<dbReference type="EMBL" id="KL198017">
    <property type="protein sequence ID" value="KDQ20454.1"/>
    <property type="molecule type" value="Genomic_DNA"/>
</dbReference>
<dbReference type="HOGENOM" id="CLU_054590_0_1_1"/>
<dbReference type="PANTHER" id="PTHR47668">
    <property type="entry name" value="DIENELACTONE HYDROLASE FAMILY PROTEIN (AFU_ORTHOLOGUE AFUA_6G01940)"/>
    <property type="match status" value="1"/>
</dbReference>
<proteinExistence type="predicted"/>
<dbReference type="PANTHER" id="PTHR47668:SF1">
    <property type="entry name" value="DIENELACTONE HYDROLASE DOMAIN-CONTAINING PROTEIN-RELATED"/>
    <property type="match status" value="1"/>
</dbReference>
<evidence type="ECO:0000259" key="1">
    <source>
        <dbReference type="Pfam" id="PF01738"/>
    </source>
</evidence>
<dbReference type="Gene3D" id="3.40.50.1820">
    <property type="entry name" value="alpha/beta hydrolase"/>
    <property type="match status" value="1"/>
</dbReference>
<dbReference type="Pfam" id="PF01738">
    <property type="entry name" value="DLH"/>
    <property type="match status" value="1"/>
</dbReference>
<accession>A0A067MXX3</accession>
<evidence type="ECO:0000313" key="3">
    <source>
        <dbReference type="Proteomes" id="UP000027195"/>
    </source>
</evidence>
<dbReference type="Proteomes" id="UP000027195">
    <property type="component" value="Unassembled WGS sequence"/>
</dbReference>
<gene>
    <name evidence="2" type="ORF">BOTBODRAFT_40628</name>
</gene>